<proteinExistence type="predicted"/>
<evidence type="ECO:0000313" key="3">
    <source>
        <dbReference type="Proteomes" id="UP001199816"/>
    </source>
</evidence>
<evidence type="ECO:0000313" key="2">
    <source>
        <dbReference type="EMBL" id="MCD2425405.1"/>
    </source>
</evidence>
<organism evidence="2 3">
    <name type="scientific">Niabella pedocola</name>
    <dbReference type="NCBI Taxonomy" id="1752077"/>
    <lineage>
        <taxon>Bacteria</taxon>
        <taxon>Pseudomonadati</taxon>
        <taxon>Bacteroidota</taxon>
        <taxon>Chitinophagia</taxon>
        <taxon>Chitinophagales</taxon>
        <taxon>Chitinophagaceae</taxon>
        <taxon>Niabella</taxon>
    </lineage>
</organism>
<feature type="transmembrane region" description="Helical" evidence="1">
    <location>
        <begin position="143"/>
        <end position="163"/>
    </location>
</feature>
<comment type="caution">
    <text evidence="2">The sequence shown here is derived from an EMBL/GenBank/DDBJ whole genome shotgun (WGS) entry which is preliminary data.</text>
</comment>
<feature type="transmembrane region" description="Helical" evidence="1">
    <location>
        <begin position="242"/>
        <end position="260"/>
    </location>
</feature>
<feature type="transmembrane region" description="Helical" evidence="1">
    <location>
        <begin position="21"/>
        <end position="39"/>
    </location>
</feature>
<gene>
    <name evidence="2" type="ORF">LQ567_21655</name>
</gene>
<dbReference type="EMBL" id="JAJNEC010000007">
    <property type="protein sequence ID" value="MCD2425405.1"/>
    <property type="molecule type" value="Genomic_DNA"/>
</dbReference>
<keyword evidence="3" id="KW-1185">Reference proteome</keyword>
<accession>A0ABS8PWG7</accession>
<reference evidence="2 3" key="1">
    <citation type="submission" date="2021-11" db="EMBL/GenBank/DDBJ databases">
        <title>Genomic of Niabella pedocola.</title>
        <authorList>
            <person name="Wu T."/>
        </authorList>
    </citation>
    <scope>NUCLEOTIDE SEQUENCE [LARGE SCALE GENOMIC DNA]</scope>
    <source>
        <strain evidence="2 3">JCM 31011</strain>
    </source>
</reference>
<protein>
    <recommendedName>
        <fullName evidence="4">Beta-carotene 15,15'-monooxygenase</fullName>
    </recommendedName>
</protein>
<feature type="transmembrane region" description="Helical" evidence="1">
    <location>
        <begin position="285"/>
        <end position="308"/>
    </location>
</feature>
<keyword evidence="1" id="KW-1133">Transmembrane helix</keyword>
<evidence type="ECO:0000256" key="1">
    <source>
        <dbReference type="SAM" id="Phobius"/>
    </source>
</evidence>
<dbReference type="Proteomes" id="UP001199816">
    <property type="component" value="Unassembled WGS sequence"/>
</dbReference>
<name>A0ABS8PWG7_9BACT</name>
<evidence type="ECO:0008006" key="4">
    <source>
        <dbReference type="Google" id="ProtNLM"/>
    </source>
</evidence>
<dbReference type="RefSeq" id="WP_231007890.1">
    <property type="nucleotide sequence ID" value="NZ_JAJNEC010000007.1"/>
</dbReference>
<keyword evidence="1" id="KW-0812">Transmembrane</keyword>
<feature type="transmembrane region" description="Helical" evidence="1">
    <location>
        <begin position="51"/>
        <end position="71"/>
    </location>
</feature>
<feature type="transmembrane region" description="Helical" evidence="1">
    <location>
        <begin position="83"/>
        <end position="101"/>
    </location>
</feature>
<feature type="transmembrane region" description="Helical" evidence="1">
    <location>
        <begin position="328"/>
        <end position="347"/>
    </location>
</feature>
<keyword evidence="1" id="KW-0472">Membrane</keyword>
<feature type="transmembrane region" description="Helical" evidence="1">
    <location>
        <begin position="183"/>
        <end position="206"/>
    </location>
</feature>
<feature type="transmembrane region" description="Helical" evidence="1">
    <location>
        <begin position="218"/>
        <end position="236"/>
    </location>
</feature>
<sequence>MPVKPSLHPYRQPWLQNKSTDLLFILLPPFACLLIIVLFPNIFQNNDQMSLTGWILLVLLIDVGHVYTTLYRTYFDRNALKKQGTILWLIPFIAFTAGLLLYHFSVLWFWRVLAYAAVYHFIRQQYGFMRLYSRFENKRSFTARLDSVVIYSATLYPLLYWHLSGPRNFNWFITGDFLYFNGAVILPLLKGIYFTLLAVYLVHLIIQTITTRRFNLPKFGVIAGTVISWYFGIVYFNGDMAFTLLNVVSHGIPYMALVWVHGRKVYSKQKATNPFLYRIFSKKGLIIFLLIIFGLAFTEEFIWDIAVWKEHRSAFGGSYFADFQPGKELLNILVPLLALPQFTHYILDGFIWKIQKNEIKWSNETKQ</sequence>